<dbReference type="GO" id="GO:0045004">
    <property type="term" value="P:DNA replication proofreading"/>
    <property type="evidence" value="ECO:0007669"/>
    <property type="project" value="TreeGrafter"/>
</dbReference>
<dbReference type="SUPFAM" id="SSF53098">
    <property type="entry name" value="Ribonuclease H-like"/>
    <property type="match status" value="1"/>
</dbReference>
<feature type="domain" description="Exonuclease" evidence="1">
    <location>
        <begin position="6"/>
        <end position="237"/>
    </location>
</feature>
<dbReference type="PANTHER" id="PTHR30231:SF41">
    <property type="entry name" value="DNA POLYMERASE III SUBUNIT EPSILON"/>
    <property type="match status" value="1"/>
</dbReference>
<protein>
    <recommendedName>
        <fullName evidence="1">Exonuclease domain-containing protein</fullName>
    </recommendedName>
</protein>
<name>A0A6C0HBZ0_9ZZZZ</name>
<dbReference type="Pfam" id="PF00929">
    <property type="entry name" value="RNase_T"/>
    <property type="match status" value="1"/>
</dbReference>
<dbReference type="CDD" id="cd06127">
    <property type="entry name" value="DEDDh"/>
    <property type="match status" value="1"/>
</dbReference>
<dbReference type="InterPro" id="IPR013520">
    <property type="entry name" value="Ribonucl_H"/>
</dbReference>
<sequence length="237" mass="27730">MENRNRILVFDVETTGLLPKMHKNGEKPYLNEYPYILQLSFVLYNTLLKKIESKHDYYIKIPSDIIISEKITELTGITREMVDKKGIDIVEALDAFYTEYTKCACVIGHNVDFDKTMIKVSLQRNIEEINRKYPYCMNIFNLLYEQNMGIRSFCTMMSSIKLCAIKVEKETPPVQISNQTTNTETTKEITKEKKTYNKWPKLSELHKHLFHEEATGLHNSMMDVLVCLKCYLKMTSI</sequence>
<organism evidence="2">
    <name type="scientific">viral metagenome</name>
    <dbReference type="NCBI Taxonomy" id="1070528"/>
    <lineage>
        <taxon>unclassified sequences</taxon>
        <taxon>metagenomes</taxon>
        <taxon>organismal metagenomes</taxon>
    </lineage>
</organism>
<evidence type="ECO:0000313" key="2">
    <source>
        <dbReference type="EMBL" id="QHT77964.1"/>
    </source>
</evidence>
<dbReference type="EMBL" id="MN739924">
    <property type="protein sequence ID" value="QHT77964.1"/>
    <property type="molecule type" value="Genomic_DNA"/>
</dbReference>
<dbReference type="GO" id="GO:0008408">
    <property type="term" value="F:3'-5' exonuclease activity"/>
    <property type="evidence" value="ECO:0007669"/>
    <property type="project" value="TreeGrafter"/>
</dbReference>
<dbReference type="GO" id="GO:0005829">
    <property type="term" value="C:cytosol"/>
    <property type="evidence" value="ECO:0007669"/>
    <property type="project" value="TreeGrafter"/>
</dbReference>
<proteinExistence type="predicted"/>
<dbReference type="InterPro" id="IPR036397">
    <property type="entry name" value="RNaseH_sf"/>
</dbReference>
<dbReference type="AlphaFoldDB" id="A0A6C0HBZ0"/>
<evidence type="ECO:0000259" key="1">
    <source>
        <dbReference type="SMART" id="SM00479"/>
    </source>
</evidence>
<dbReference type="InterPro" id="IPR012337">
    <property type="entry name" value="RNaseH-like_sf"/>
</dbReference>
<dbReference type="GO" id="GO:0003676">
    <property type="term" value="F:nucleic acid binding"/>
    <property type="evidence" value="ECO:0007669"/>
    <property type="project" value="InterPro"/>
</dbReference>
<dbReference type="SMART" id="SM00479">
    <property type="entry name" value="EXOIII"/>
    <property type="match status" value="1"/>
</dbReference>
<dbReference type="Gene3D" id="3.30.420.10">
    <property type="entry name" value="Ribonuclease H-like superfamily/Ribonuclease H"/>
    <property type="match status" value="1"/>
</dbReference>
<dbReference type="PANTHER" id="PTHR30231">
    <property type="entry name" value="DNA POLYMERASE III SUBUNIT EPSILON"/>
    <property type="match status" value="1"/>
</dbReference>
<accession>A0A6C0HBZ0</accession>
<reference evidence="2" key="1">
    <citation type="journal article" date="2020" name="Nature">
        <title>Giant virus diversity and host interactions through global metagenomics.</title>
        <authorList>
            <person name="Schulz F."/>
            <person name="Roux S."/>
            <person name="Paez-Espino D."/>
            <person name="Jungbluth S."/>
            <person name="Walsh D.A."/>
            <person name="Denef V.J."/>
            <person name="McMahon K.D."/>
            <person name="Konstantinidis K.T."/>
            <person name="Eloe-Fadrosh E.A."/>
            <person name="Kyrpides N.C."/>
            <person name="Woyke T."/>
        </authorList>
    </citation>
    <scope>NUCLEOTIDE SEQUENCE</scope>
    <source>
        <strain evidence="2">GVMAG-M-3300023179-90</strain>
    </source>
</reference>